<dbReference type="PANTHER" id="PTHR37422">
    <property type="entry name" value="TEICHURONIC ACID BIOSYNTHESIS PROTEIN TUAE"/>
    <property type="match status" value="1"/>
</dbReference>
<comment type="caution">
    <text evidence="7">The sequence shown here is derived from an EMBL/GenBank/DDBJ whole genome shotgun (WGS) entry which is preliminary data.</text>
</comment>
<proteinExistence type="predicted"/>
<name>A0A1X3G084_9BRAD</name>
<dbReference type="AlphaFoldDB" id="A0A1X3G084"/>
<dbReference type="InterPro" id="IPR051533">
    <property type="entry name" value="WaaL-like"/>
</dbReference>
<evidence type="ECO:0000256" key="5">
    <source>
        <dbReference type="SAM" id="Phobius"/>
    </source>
</evidence>
<feature type="transmembrane region" description="Helical" evidence="5">
    <location>
        <begin position="202"/>
        <end position="221"/>
    </location>
</feature>
<evidence type="ECO:0000256" key="3">
    <source>
        <dbReference type="ARBA" id="ARBA00022989"/>
    </source>
</evidence>
<feature type="transmembrane region" description="Helical" evidence="5">
    <location>
        <begin position="413"/>
        <end position="429"/>
    </location>
</feature>
<feature type="transmembrane region" description="Helical" evidence="5">
    <location>
        <begin position="346"/>
        <end position="369"/>
    </location>
</feature>
<dbReference type="PANTHER" id="PTHR37422:SF13">
    <property type="entry name" value="LIPOPOLYSACCHARIDE BIOSYNTHESIS PROTEIN PA4999-RELATED"/>
    <property type="match status" value="1"/>
</dbReference>
<gene>
    <name evidence="7" type="ORF">BSZ18_09445</name>
</gene>
<sequence length="460" mass="51331">MEIPVESIATRRPRQVGKALPSVRRQVAVGQPTRSSRLVALLIFLLAMPFYFYVGSTRLSPYRLVLVATLIPCLVAWLSGSVGRIRLQDILMFLAATWGAAILLGQHGIDEGLQSAGIFVIETFGPFLFARRYIRDVFAFRHMVRCLVLLIAVLLPFALYENFTGTPILIELFGKFLPVYPIGEYEPRLGLSRAQGPFEHQILFGVVCSSAFALSFLAFGVPARMGRLGSGVVAMTVFSSLSSGAFLSVAVQVMLIVWDKVTASVRRRWAILASIVIGTFLIVNVFSNRTPFEVFISYLTFDADTSYMRVLIWRFGTESVMMHPIFGTGLYRWERPDWMPGSIDNYWLVVAVRYGIPGFVLMAAAYLSVCFGLGRLRNLPCQVAQCRKALIITLCGLAIAMCTVHVWDAPYVLVMFLLGSGMWIFDYSNRIPLARRKTLTRVNSLIPTCEDVCFPADRPA</sequence>
<feature type="domain" description="O-antigen ligase-related" evidence="6">
    <location>
        <begin position="233"/>
        <end position="362"/>
    </location>
</feature>
<feature type="transmembrane region" description="Helical" evidence="5">
    <location>
        <begin position="60"/>
        <end position="78"/>
    </location>
</feature>
<evidence type="ECO:0000313" key="8">
    <source>
        <dbReference type="Proteomes" id="UP000193553"/>
    </source>
</evidence>
<dbReference type="GO" id="GO:0016020">
    <property type="term" value="C:membrane"/>
    <property type="evidence" value="ECO:0007669"/>
    <property type="project" value="UniProtKB-SubCell"/>
</dbReference>
<dbReference type="EMBL" id="NAFI01000159">
    <property type="protein sequence ID" value="OSJ14465.1"/>
    <property type="molecule type" value="Genomic_DNA"/>
</dbReference>
<comment type="subcellular location">
    <subcellularLocation>
        <location evidence="1">Membrane</location>
        <topology evidence="1">Multi-pass membrane protein</topology>
    </subcellularLocation>
</comment>
<keyword evidence="2 5" id="KW-0812">Transmembrane</keyword>
<protein>
    <recommendedName>
        <fullName evidence="6">O-antigen ligase-related domain-containing protein</fullName>
    </recommendedName>
</protein>
<evidence type="ECO:0000256" key="2">
    <source>
        <dbReference type="ARBA" id="ARBA00022692"/>
    </source>
</evidence>
<dbReference type="Pfam" id="PF04932">
    <property type="entry name" value="Wzy_C"/>
    <property type="match status" value="1"/>
</dbReference>
<accession>A0A1X3G084</accession>
<evidence type="ECO:0000256" key="4">
    <source>
        <dbReference type="ARBA" id="ARBA00023136"/>
    </source>
</evidence>
<feature type="transmembrane region" description="Helical" evidence="5">
    <location>
        <begin position="38"/>
        <end position="54"/>
    </location>
</feature>
<feature type="transmembrane region" description="Helical" evidence="5">
    <location>
        <begin position="90"/>
        <end position="107"/>
    </location>
</feature>
<feature type="transmembrane region" description="Helical" evidence="5">
    <location>
        <begin position="389"/>
        <end position="407"/>
    </location>
</feature>
<feature type="transmembrane region" description="Helical" evidence="5">
    <location>
        <begin position="307"/>
        <end position="326"/>
    </location>
</feature>
<organism evidence="7 8">
    <name type="scientific">Bradyrhizobium canariense</name>
    <dbReference type="NCBI Taxonomy" id="255045"/>
    <lineage>
        <taxon>Bacteria</taxon>
        <taxon>Pseudomonadati</taxon>
        <taxon>Pseudomonadota</taxon>
        <taxon>Alphaproteobacteria</taxon>
        <taxon>Hyphomicrobiales</taxon>
        <taxon>Nitrobacteraceae</taxon>
        <taxon>Bradyrhizobium</taxon>
    </lineage>
</organism>
<feature type="transmembrane region" description="Helical" evidence="5">
    <location>
        <begin position="233"/>
        <end position="257"/>
    </location>
</feature>
<keyword evidence="4 5" id="KW-0472">Membrane</keyword>
<keyword evidence="3 5" id="KW-1133">Transmembrane helix</keyword>
<evidence type="ECO:0000256" key="1">
    <source>
        <dbReference type="ARBA" id="ARBA00004141"/>
    </source>
</evidence>
<evidence type="ECO:0000259" key="6">
    <source>
        <dbReference type="Pfam" id="PF04932"/>
    </source>
</evidence>
<feature type="transmembrane region" description="Helical" evidence="5">
    <location>
        <begin position="269"/>
        <end position="286"/>
    </location>
</feature>
<evidence type="ECO:0000313" key="7">
    <source>
        <dbReference type="EMBL" id="OSJ14465.1"/>
    </source>
</evidence>
<feature type="transmembrane region" description="Helical" evidence="5">
    <location>
        <begin position="142"/>
        <end position="160"/>
    </location>
</feature>
<dbReference type="InterPro" id="IPR007016">
    <property type="entry name" value="O-antigen_ligase-rel_domated"/>
</dbReference>
<feature type="transmembrane region" description="Helical" evidence="5">
    <location>
        <begin position="113"/>
        <end position="130"/>
    </location>
</feature>
<reference evidence="7 8" key="1">
    <citation type="submission" date="2017-03" db="EMBL/GenBank/DDBJ databases">
        <title>Whole genome sequences of fourteen strains of Bradyrhizobium canariense and one strain of Bradyrhizobium japonicum isolated from Lupinus (Papilionoideae: Genisteae) species in Algeria.</title>
        <authorList>
            <person name="Crovadore J."/>
            <person name="Chekireb D."/>
            <person name="Brachmann A."/>
            <person name="Chablais R."/>
            <person name="Cochard B."/>
            <person name="Lefort F."/>
        </authorList>
    </citation>
    <scope>NUCLEOTIDE SEQUENCE [LARGE SCALE GENOMIC DNA]</scope>
    <source>
        <strain evidence="7 8">UBMA195</strain>
    </source>
</reference>
<dbReference type="Proteomes" id="UP000193553">
    <property type="component" value="Unassembled WGS sequence"/>
</dbReference>